<feature type="region of interest" description="Disordered" evidence="1">
    <location>
        <begin position="428"/>
        <end position="489"/>
    </location>
</feature>
<reference evidence="3" key="1">
    <citation type="journal article" date="2005" name="Nature">
        <title>The map-based sequence of the rice genome.</title>
        <authorList>
            <consortium name="International rice genome sequencing project (IRGSP)"/>
            <person name="Matsumoto T."/>
            <person name="Wu J."/>
            <person name="Kanamori H."/>
            <person name="Katayose Y."/>
            <person name="Fujisawa M."/>
            <person name="Namiki N."/>
            <person name="Mizuno H."/>
            <person name="Yamamoto K."/>
            <person name="Antonio B.A."/>
            <person name="Baba T."/>
            <person name="Sakata K."/>
            <person name="Nagamura Y."/>
            <person name="Aoki H."/>
            <person name="Arikawa K."/>
            <person name="Arita K."/>
            <person name="Bito T."/>
            <person name="Chiden Y."/>
            <person name="Fujitsuka N."/>
            <person name="Fukunaka R."/>
            <person name="Hamada M."/>
            <person name="Harada C."/>
            <person name="Hayashi A."/>
            <person name="Hijishita S."/>
            <person name="Honda M."/>
            <person name="Hosokawa S."/>
            <person name="Ichikawa Y."/>
            <person name="Idonuma A."/>
            <person name="Iijima M."/>
            <person name="Ikeda M."/>
            <person name="Ikeno M."/>
            <person name="Ito K."/>
            <person name="Ito S."/>
            <person name="Ito T."/>
            <person name="Ito Y."/>
            <person name="Ito Y."/>
            <person name="Iwabuchi A."/>
            <person name="Kamiya K."/>
            <person name="Karasawa W."/>
            <person name="Kurita K."/>
            <person name="Katagiri S."/>
            <person name="Kikuta A."/>
            <person name="Kobayashi H."/>
            <person name="Kobayashi N."/>
            <person name="Machita K."/>
            <person name="Maehara T."/>
            <person name="Masukawa M."/>
            <person name="Mizubayashi T."/>
            <person name="Mukai Y."/>
            <person name="Nagasaki H."/>
            <person name="Nagata Y."/>
            <person name="Naito S."/>
            <person name="Nakashima M."/>
            <person name="Nakama Y."/>
            <person name="Nakamichi Y."/>
            <person name="Nakamura M."/>
            <person name="Meguro A."/>
            <person name="Negishi M."/>
            <person name="Ohta I."/>
            <person name="Ohta T."/>
            <person name="Okamoto M."/>
            <person name="Ono N."/>
            <person name="Saji S."/>
            <person name="Sakaguchi M."/>
            <person name="Sakai K."/>
            <person name="Shibata M."/>
            <person name="Shimokawa T."/>
            <person name="Song J."/>
            <person name="Takazaki Y."/>
            <person name="Terasawa K."/>
            <person name="Tsugane M."/>
            <person name="Tsuji K."/>
            <person name="Ueda S."/>
            <person name="Waki K."/>
            <person name="Yamagata H."/>
            <person name="Yamamoto M."/>
            <person name="Yamamoto S."/>
            <person name="Yamane H."/>
            <person name="Yoshiki S."/>
            <person name="Yoshihara R."/>
            <person name="Yukawa K."/>
            <person name="Zhong H."/>
            <person name="Yano M."/>
            <person name="Yuan Q."/>
            <person name="Ouyang S."/>
            <person name="Liu J."/>
            <person name="Jones K.M."/>
            <person name="Gansberger K."/>
            <person name="Moffat K."/>
            <person name="Hill J."/>
            <person name="Bera J."/>
            <person name="Fadrosh D."/>
            <person name="Jin S."/>
            <person name="Johri S."/>
            <person name="Kim M."/>
            <person name="Overton L."/>
            <person name="Reardon M."/>
            <person name="Tsitrin T."/>
            <person name="Vuong H."/>
            <person name="Weaver B."/>
            <person name="Ciecko A."/>
            <person name="Tallon L."/>
            <person name="Jackson J."/>
            <person name="Pai G."/>
            <person name="Aken S.V."/>
            <person name="Utterback T."/>
            <person name="Reidmuller S."/>
            <person name="Feldblyum T."/>
            <person name="Hsiao J."/>
            <person name="Zismann V."/>
            <person name="Iobst S."/>
            <person name="de Vazeille A.R."/>
            <person name="Buell C.R."/>
            <person name="Ying K."/>
            <person name="Li Y."/>
            <person name="Lu T."/>
            <person name="Huang Y."/>
            <person name="Zhao Q."/>
            <person name="Feng Q."/>
            <person name="Zhang L."/>
            <person name="Zhu J."/>
            <person name="Weng Q."/>
            <person name="Mu J."/>
            <person name="Lu Y."/>
            <person name="Fan D."/>
            <person name="Liu Y."/>
            <person name="Guan J."/>
            <person name="Zhang Y."/>
            <person name="Yu S."/>
            <person name="Liu X."/>
            <person name="Zhang Y."/>
            <person name="Hong G."/>
            <person name="Han B."/>
            <person name="Choisne N."/>
            <person name="Demange N."/>
            <person name="Orjeda G."/>
            <person name="Samain S."/>
            <person name="Cattolico L."/>
            <person name="Pelletier E."/>
            <person name="Couloux A."/>
            <person name="Segurens B."/>
            <person name="Wincker P."/>
            <person name="D'Hont A."/>
            <person name="Scarpelli C."/>
            <person name="Weissenbach J."/>
            <person name="Salanoubat M."/>
            <person name="Quetier F."/>
            <person name="Yu Y."/>
            <person name="Kim H.R."/>
            <person name="Rambo T."/>
            <person name="Currie J."/>
            <person name="Collura K."/>
            <person name="Luo M."/>
            <person name="Yang T."/>
            <person name="Ammiraju J.S.S."/>
            <person name="Engler F."/>
            <person name="Soderlund C."/>
            <person name="Wing R.A."/>
            <person name="Palmer L.E."/>
            <person name="de la Bastide M."/>
            <person name="Spiegel L."/>
            <person name="Nascimento L."/>
            <person name="Zutavern T."/>
            <person name="O'Shaughnessy A."/>
            <person name="Dike S."/>
            <person name="Dedhia N."/>
            <person name="Preston R."/>
            <person name="Balija V."/>
            <person name="McCombie W.R."/>
            <person name="Chow T."/>
            <person name="Chen H."/>
            <person name="Chung M."/>
            <person name="Chen C."/>
            <person name="Shaw J."/>
            <person name="Wu H."/>
            <person name="Hsiao K."/>
            <person name="Chao Y."/>
            <person name="Chu M."/>
            <person name="Cheng C."/>
            <person name="Hour A."/>
            <person name="Lee P."/>
            <person name="Lin S."/>
            <person name="Lin Y."/>
            <person name="Liou J."/>
            <person name="Liu S."/>
            <person name="Hsing Y."/>
            <person name="Raghuvanshi S."/>
            <person name="Mohanty A."/>
            <person name="Bharti A.K."/>
            <person name="Gaur A."/>
            <person name="Gupta V."/>
            <person name="Kumar D."/>
            <person name="Ravi V."/>
            <person name="Vij S."/>
            <person name="Kapur A."/>
            <person name="Khurana P."/>
            <person name="Khurana P."/>
            <person name="Khurana J.P."/>
            <person name="Tyagi A.K."/>
            <person name="Gaikwad K."/>
            <person name="Singh A."/>
            <person name="Dalal V."/>
            <person name="Srivastava S."/>
            <person name="Dixit A."/>
            <person name="Pal A.K."/>
            <person name="Ghazi I.A."/>
            <person name="Yadav M."/>
            <person name="Pandit A."/>
            <person name="Bhargava A."/>
            <person name="Sureshbabu K."/>
            <person name="Batra K."/>
            <person name="Sharma T.R."/>
            <person name="Mohapatra T."/>
            <person name="Singh N.K."/>
            <person name="Messing J."/>
            <person name="Nelson A.B."/>
            <person name="Fuks G."/>
            <person name="Kavchok S."/>
            <person name="Keizer G."/>
            <person name="Linton E."/>
            <person name="Llaca V."/>
            <person name="Song R."/>
            <person name="Tanyolac B."/>
            <person name="Young S."/>
            <person name="Ho-Il K."/>
            <person name="Hahn J.H."/>
            <person name="Sangsakoo G."/>
            <person name="Vanavichit A."/>
            <person name="de Mattos Luiz.A.T."/>
            <person name="Zimmer P.D."/>
            <person name="Malone G."/>
            <person name="Dellagostin O."/>
            <person name="de Oliveira A.C."/>
            <person name="Bevan M."/>
            <person name="Bancroft I."/>
            <person name="Minx P."/>
            <person name="Cordum H."/>
            <person name="Wilson R."/>
            <person name="Cheng Z."/>
            <person name="Jin W."/>
            <person name="Jiang J."/>
            <person name="Leong S.A."/>
            <person name="Iwama H."/>
            <person name="Gojobori T."/>
            <person name="Itoh T."/>
            <person name="Niimura Y."/>
            <person name="Fujii Y."/>
            <person name="Habara T."/>
            <person name="Sakai H."/>
            <person name="Sato Y."/>
            <person name="Wilson G."/>
            <person name="Kumar K."/>
            <person name="McCouch S."/>
            <person name="Juretic N."/>
            <person name="Hoen D."/>
            <person name="Wright S."/>
            <person name="Bruskiewich R."/>
            <person name="Bureau T."/>
            <person name="Miyao A."/>
            <person name="Hirochika H."/>
            <person name="Nishikawa T."/>
            <person name="Kadowaki K."/>
            <person name="Sugiura M."/>
            <person name="Burr B."/>
            <person name="Sasaki T."/>
        </authorList>
    </citation>
    <scope>NUCLEOTIDE SEQUENCE [LARGE SCALE GENOMIC DNA]</scope>
    <source>
        <strain evidence="3">cv. Nipponbare</strain>
    </source>
</reference>
<evidence type="ECO:0000313" key="2">
    <source>
        <dbReference type="EMBL" id="BAT10752.1"/>
    </source>
</evidence>
<sequence length="489" mass="52213">RRAVGEEPVEGVDEAGDPEGDGGEAEVLAGADAAPGAERRQAEVAAADVDVGAALRRDEPLRRERLRVGPHLAVVGDGPHVHHRRRARRHHHAVGEPHVGGGQPRPAQQRPRRVRPQRLLHHRLQVRHPRHVAVAGTPVAAHRRVHLRPQPRLHRRVPHHLRHAPLRHQRRRVRPTKYHLPEDGDHVVLGEVLVGLEGEEDVDEVGIVGGGGGGVAAEAVVADDAADERLDAGDERGAAAGDVVGVVEVGEPWEVVGPVERAEELEPLAHHALELLGLVGGGAGGGGDVVAPAEHAAHDVVERGGLEVGAEHDGAGGGLLGGHGGQHRRGVGLAPRLVRGDAARGEEVGGGDAAEEAPVLAAGGEPDGAREQQLPRRALQRAVGERRVREHLPRRRRARRHHRRRLPDGERHELPRPWRRRVARHRVERAVREAPGEREDAAEHGEPPGPLDGRRAEAAAAVRPRRPAGGRGPGEHRGGGEGQEDGAGE</sequence>
<feature type="non-terminal residue" evidence="2">
    <location>
        <position position="489"/>
    </location>
</feature>
<dbReference type="EMBL" id="AP014966">
    <property type="protein sequence ID" value="BAT10752.1"/>
    <property type="molecule type" value="Genomic_DNA"/>
</dbReference>
<evidence type="ECO:0000313" key="3">
    <source>
        <dbReference type="Proteomes" id="UP000059680"/>
    </source>
</evidence>
<feature type="compositionally biased region" description="Basic and acidic residues" evidence="1">
    <location>
        <begin position="428"/>
        <end position="457"/>
    </location>
</feature>
<organism evidence="2 3">
    <name type="scientific">Oryza sativa subsp. japonica</name>
    <name type="common">Rice</name>
    <dbReference type="NCBI Taxonomy" id="39947"/>
    <lineage>
        <taxon>Eukaryota</taxon>
        <taxon>Viridiplantae</taxon>
        <taxon>Streptophyta</taxon>
        <taxon>Embryophyta</taxon>
        <taxon>Tracheophyta</taxon>
        <taxon>Spermatophyta</taxon>
        <taxon>Magnoliopsida</taxon>
        <taxon>Liliopsida</taxon>
        <taxon>Poales</taxon>
        <taxon>Poaceae</taxon>
        <taxon>BOP clade</taxon>
        <taxon>Oryzoideae</taxon>
        <taxon>Oryzeae</taxon>
        <taxon>Oryzinae</taxon>
        <taxon>Oryza</taxon>
        <taxon>Oryza sativa</taxon>
    </lineage>
</organism>
<feature type="compositionally biased region" description="Acidic residues" evidence="1">
    <location>
        <begin position="7"/>
        <end position="24"/>
    </location>
</feature>
<feature type="region of interest" description="Disordered" evidence="1">
    <location>
        <begin position="362"/>
        <end position="411"/>
    </location>
</feature>
<gene>
    <name evidence="2" type="ordered locus">Os10g0403200</name>
    <name evidence="2" type="ORF">OSNPB_100403200</name>
</gene>
<keyword evidence="3" id="KW-1185">Reference proteome</keyword>
<reference evidence="2 3" key="2">
    <citation type="journal article" date="2013" name="Plant Cell Physiol.">
        <title>Rice Annotation Project Database (RAP-DB): an integrative and interactive database for rice genomics.</title>
        <authorList>
            <person name="Sakai H."/>
            <person name="Lee S.S."/>
            <person name="Tanaka T."/>
            <person name="Numa H."/>
            <person name="Kim J."/>
            <person name="Kawahara Y."/>
            <person name="Wakimoto H."/>
            <person name="Yang C.C."/>
            <person name="Iwamoto M."/>
            <person name="Abe T."/>
            <person name="Yamada Y."/>
            <person name="Muto A."/>
            <person name="Inokuchi H."/>
            <person name="Ikemura T."/>
            <person name="Matsumoto T."/>
            <person name="Sasaki T."/>
            <person name="Itoh T."/>
        </authorList>
    </citation>
    <scope>NUCLEOTIDE SEQUENCE [LARGE SCALE GENOMIC DNA]</scope>
    <source>
        <strain evidence="3">cv. Nipponbare</strain>
    </source>
</reference>
<feature type="region of interest" description="Disordered" evidence="1">
    <location>
        <begin position="88"/>
        <end position="112"/>
    </location>
</feature>
<evidence type="ECO:0000256" key="1">
    <source>
        <dbReference type="SAM" id="MobiDB-lite"/>
    </source>
</evidence>
<name>A0A0P0XUW8_ORYSJ</name>
<feature type="non-terminal residue" evidence="2">
    <location>
        <position position="1"/>
    </location>
</feature>
<feature type="region of interest" description="Disordered" evidence="1">
    <location>
        <begin position="1"/>
        <end position="40"/>
    </location>
</feature>
<dbReference type="Proteomes" id="UP000059680">
    <property type="component" value="Chromosome 10"/>
</dbReference>
<dbReference type="InParanoid" id="A0A0P0XUW8"/>
<proteinExistence type="predicted"/>
<feature type="compositionally biased region" description="Basic residues" evidence="1">
    <location>
        <begin position="392"/>
        <end position="405"/>
    </location>
</feature>
<dbReference type="AlphaFoldDB" id="A0A0P0XUW8"/>
<protein>
    <submittedName>
        <fullName evidence="2">Os10g0403200 protein</fullName>
    </submittedName>
</protein>
<accession>A0A0P0XUW8</accession>
<reference evidence="2 3" key="3">
    <citation type="journal article" date="2013" name="Rice">
        <title>Improvement of the Oryza sativa Nipponbare reference genome using next generation sequence and optical map data.</title>
        <authorList>
            <person name="Kawahara Y."/>
            <person name="de la Bastide M."/>
            <person name="Hamilton J.P."/>
            <person name="Kanamori H."/>
            <person name="McCombie W.R."/>
            <person name="Ouyang S."/>
            <person name="Schwartz D.C."/>
            <person name="Tanaka T."/>
            <person name="Wu J."/>
            <person name="Zhou S."/>
            <person name="Childs K.L."/>
            <person name="Davidson R.M."/>
            <person name="Lin H."/>
            <person name="Quesada-Ocampo L."/>
            <person name="Vaillancourt B."/>
            <person name="Sakai H."/>
            <person name="Lee S.S."/>
            <person name="Kim J."/>
            <person name="Numa H."/>
            <person name="Itoh T."/>
            <person name="Buell C.R."/>
            <person name="Matsumoto T."/>
        </authorList>
    </citation>
    <scope>NUCLEOTIDE SEQUENCE [LARGE SCALE GENOMIC DNA]</scope>
    <source>
        <strain evidence="3">cv. Nipponbare</strain>
    </source>
</reference>
<dbReference type="Gramene" id="Os10t0403200-00">
    <property type="protein sequence ID" value="Os10t0403200-00"/>
    <property type="gene ID" value="Os10g0403200"/>
</dbReference>
<dbReference type="PaxDb" id="39947-A0A0P0XUW8"/>